<organism evidence="2 3">
    <name type="scientific">Sinobaca qinghaiensis</name>
    <dbReference type="NCBI Taxonomy" id="342944"/>
    <lineage>
        <taxon>Bacteria</taxon>
        <taxon>Bacillati</taxon>
        <taxon>Bacillota</taxon>
        <taxon>Bacilli</taxon>
        <taxon>Bacillales</taxon>
        <taxon>Sporolactobacillaceae</taxon>
        <taxon>Sinobaca</taxon>
    </lineage>
</organism>
<dbReference type="OrthoDB" id="9784166at2"/>
<dbReference type="EMBL" id="RAPK01000010">
    <property type="protein sequence ID" value="RKD71428.1"/>
    <property type="molecule type" value="Genomic_DNA"/>
</dbReference>
<feature type="domain" description="Gcp-like" evidence="1">
    <location>
        <begin position="32"/>
        <end position="220"/>
    </location>
</feature>
<evidence type="ECO:0000259" key="1">
    <source>
        <dbReference type="Pfam" id="PF00814"/>
    </source>
</evidence>
<dbReference type="CDD" id="cd24032">
    <property type="entry name" value="ASKHA_NBD_TsaB"/>
    <property type="match status" value="1"/>
</dbReference>
<protein>
    <submittedName>
        <fullName evidence="2">tRNA threonylcarbamoyladenosine biosynthesis protein TsaB</fullName>
    </submittedName>
</protein>
<comment type="caution">
    <text evidence="2">The sequence shown here is derived from an EMBL/GenBank/DDBJ whole genome shotgun (WGS) entry which is preliminary data.</text>
</comment>
<evidence type="ECO:0000313" key="2">
    <source>
        <dbReference type="EMBL" id="RKD71428.1"/>
    </source>
</evidence>
<proteinExistence type="predicted"/>
<dbReference type="Proteomes" id="UP000285120">
    <property type="component" value="Unassembled WGS sequence"/>
</dbReference>
<sequence length="234" mass="25352">MNILSFTTTTSTMSAAVSVNGRTVGEYTTFLKQTHSQRLMPAIDSLLKETGVKAGDLDAIAAAKGPGSYTGVRISVTTAKTLAWSLQIPVYGISSLHLLAEQAKLFSGWIVPFIDARRDHVYTGIYYAENGICRRMEADGVLDVPAWIEKLQTLEGPVLLIGEEADKHKERIMADCPDVQFASAEQSVPRASSLAAIAEQHEDLAVHAHELVPEYAQLAEAEKKWLEAGGGSRP</sequence>
<dbReference type="InterPro" id="IPR022496">
    <property type="entry name" value="T6A_TsaB"/>
</dbReference>
<dbReference type="Gene3D" id="3.30.420.40">
    <property type="match status" value="2"/>
</dbReference>
<gene>
    <name evidence="2" type="ORF">ATL39_2825</name>
</gene>
<dbReference type="PANTHER" id="PTHR11735">
    <property type="entry name" value="TRNA N6-ADENOSINE THREONYLCARBAMOYLTRANSFERASE"/>
    <property type="match status" value="1"/>
</dbReference>
<reference evidence="2 3" key="1">
    <citation type="submission" date="2018-09" db="EMBL/GenBank/DDBJ databases">
        <title>Genomic Encyclopedia of Archaeal and Bacterial Type Strains, Phase II (KMG-II): from individual species to whole genera.</title>
        <authorList>
            <person name="Goeker M."/>
        </authorList>
    </citation>
    <scope>NUCLEOTIDE SEQUENCE [LARGE SCALE GENOMIC DNA]</scope>
    <source>
        <strain evidence="2 3">DSM 17008</strain>
    </source>
</reference>
<dbReference type="GO" id="GO:0005829">
    <property type="term" value="C:cytosol"/>
    <property type="evidence" value="ECO:0007669"/>
    <property type="project" value="TreeGrafter"/>
</dbReference>
<dbReference type="InterPro" id="IPR000905">
    <property type="entry name" value="Gcp-like_dom"/>
</dbReference>
<dbReference type="InterPro" id="IPR043129">
    <property type="entry name" value="ATPase_NBD"/>
</dbReference>
<evidence type="ECO:0000313" key="3">
    <source>
        <dbReference type="Proteomes" id="UP000285120"/>
    </source>
</evidence>
<dbReference type="AlphaFoldDB" id="A0A419V0G9"/>
<dbReference type="RefSeq" id="WP_120193958.1">
    <property type="nucleotide sequence ID" value="NZ_RAPK01000010.1"/>
</dbReference>
<name>A0A419V0G9_9BACL</name>
<keyword evidence="3" id="KW-1185">Reference proteome</keyword>
<dbReference type="SUPFAM" id="SSF53067">
    <property type="entry name" value="Actin-like ATPase domain"/>
    <property type="match status" value="2"/>
</dbReference>
<dbReference type="Pfam" id="PF00814">
    <property type="entry name" value="TsaD"/>
    <property type="match status" value="1"/>
</dbReference>
<dbReference type="GO" id="GO:0002949">
    <property type="term" value="P:tRNA threonylcarbamoyladenosine modification"/>
    <property type="evidence" value="ECO:0007669"/>
    <property type="project" value="InterPro"/>
</dbReference>
<dbReference type="PANTHER" id="PTHR11735:SF11">
    <property type="entry name" value="TRNA THREONYLCARBAMOYLADENOSINE BIOSYNTHESIS PROTEIN TSAB"/>
    <property type="match status" value="1"/>
</dbReference>
<accession>A0A419V0G9</accession>
<dbReference type="NCBIfam" id="TIGR03725">
    <property type="entry name" value="T6A_YeaZ"/>
    <property type="match status" value="1"/>
</dbReference>